<dbReference type="AlphaFoldDB" id="A0A382P6L8"/>
<feature type="non-terminal residue" evidence="2">
    <location>
        <position position="1"/>
    </location>
</feature>
<gene>
    <name evidence="2" type="ORF">METZ01_LOCUS321324</name>
</gene>
<organism evidence="2">
    <name type="scientific">marine metagenome</name>
    <dbReference type="NCBI Taxonomy" id="408172"/>
    <lineage>
        <taxon>unclassified sequences</taxon>
        <taxon>metagenomes</taxon>
        <taxon>ecological metagenomes</taxon>
    </lineage>
</organism>
<feature type="region of interest" description="Disordered" evidence="1">
    <location>
        <begin position="21"/>
        <end position="41"/>
    </location>
</feature>
<feature type="compositionally biased region" description="Basic residues" evidence="1">
    <location>
        <begin position="23"/>
        <end position="41"/>
    </location>
</feature>
<sequence>RSSGLATVGLVAIFVRSGAIRTPSHRPRLRAPKRGSHRDGL</sequence>
<dbReference type="EMBL" id="UINC01104934">
    <property type="protein sequence ID" value="SVC68470.1"/>
    <property type="molecule type" value="Genomic_DNA"/>
</dbReference>
<evidence type="ECO:0000256" key="1">
    <source>
        <dbReference type="SAM" id="MobiDB-lite"/>
    </source>
</evidence>
<name>A0A382P6L8_9ZZZZ</name>
<accession>A0A382P6L8</accession>
<evidence type="ECO:0000313" key="2">
    <source>
        <dbReference type="EMBL" id="SVC68470.1"/>
    </source>
</evidence>
<reference evidence="2" key="1">
    <citation type="submission" date="2018-05" db="EMBL/GenBank/DDBJ databases">
        <authorList>
            <person name="Lanie J.A."/>
            <person name="Ng W.-L."/>
            <person name="Kazmierczak K.M."/>
            <person name="Andrzejewski T.M."/>
            <person name="Davidsen T.M."/>
            <person name="Wayne K.J."/>
            <person name="Tettelin H."/>
            <person name="Glass J.I."/>
            <person name="Rusch D."/>
            <person name="Podicherti R."/>
            <person name="Tsui H.-C.T."/>
            <person name="Winkler M.E."/>
        </authorList>
    </citation>
    <scope>NUCLEOTIDE SEQUENCE</scope>
</reference>
<protein>
    <submittedName>
        <fullName evidence="2">Uncharacterized protein</fullName>
    </submittedName>
</protein>
<feature type="non-terminal residue" evidence="2">
    <location>
        <position position="41"/>
    </location>
</feature>
<proteinExistence type="predicted"/>